<evidence type="ECO:0000313" key="2">
    <source>
        <dbReference type="Proteomes" id="UP000800097"/>
    </source>
</evidence>
<keyword evidence="2" id="KW-1185">Reference proteome</keyword>
<dbReference type="EMBL" id="ML986500">
    <property type="protein sequence ID" value="KAF2274823.1"/>
    <property type="molecule type" value="Genomic_DNA"/>
</dbReference>
<organism evidence="1 2">
    <name type="scientific">Westerdykella ornata</name>
    <dbReference type="NCBI Taxonomy" id="318751"/>
    <lineage>
        <taxon>Eukaryota</taxon>
        <taxon>Fungi</taxon>
        <taxon>Dikarya</taxon>
        <taxon>Ascomycota</taxon>
        <taxon>Pezizomycotina</taxon>
        <taxon>Dothideomycetes</taxon>
        <taxon>Pleosporomycetidae</taxon>
        <taxon>Pleosporales</taxon>
        <taxon>Sporormiaceae</taxon>
        <taxon>Westerdykella</taxon>
    </lineage>
</organism>
<sequence length="170" mass="19242">MEARACFQSDAPTEIFLDRDRWLCVLRRPSYRQLGNRKGCIKDGVDACSRDCITTSTPPIVSHPTSNKNTSVHTLAYPSVYIHIQHTHIQINHSANNVHPRRPQRAPCQRHSAILLPRHVHAQRLPDPFPPSHRTGPEVLPQWRAPLDLLPGRRRGRVSEGGYYGAGGWI</sequence>
<dbReference type="AlphaFoldDB" id="A0A6A6JF94"/>
<accession>A0A6A6JF94</accession>
<dbReference type="GeneID" id="54556373"/>
<dbReference type="RefSeq" id="XP_033652362.1">
    <property type="nucleotide sequence ID" value="XM_033803198.1"/>
</dbReference>
<gene>
    <name evidence="1" type="ORF">EI97DRAFT_90037</name>
</gene>
<proteinExistence type="predicted"/>
<evidence type="ECO:0000313" key="1">
    <source>
        <dbReference type="EMBL" id="KAF2274823.1"/>
    </source>
</evidence>
<reference evidence="1" key="1">
    <citation type="journal article" date="2020" name="Stud. Mycol.">
        <title>101 Dothideomycetes genomes: a test case for predicting lifestyles and emergence of pathogens.</title>
        <authorList>
            <person name="Haridas S."/>
            <person name="Albert R."/>
            <person name="Binder M."/>
            <person name="Bloem J."/>
            <person name="Labutti K."/>
            <person name="Salamov A."/>
            <person name="Andreopoulos B."/>
            <person name="Baker S."/>
            <person name="Barry K."/>
            <person name="Bills G."/>
            <person name="Bluhm B."/>
            <person name="Cannon C."/>
            <person name="Castanera R."/>
            <person name="Culley D."/>
            <person name="Daum C."/>
            <person name="Ezra D."/>
            <person name="Gonzalez J."/>
            <person name="Henrissat B."/>
            <person name="Kuo A."/>
            <person name="Liang C."/>
            <person name="Lipzen A."/>
            <person name="Lutzoni F."/>
            <person name="Magnuson J."/>
            <person name="Mondo S."/>
            <person name="Nolan M."/>
            <person name="Ohm R."/>
            <person name="Pangilinan J."/>
            <person name="Park H.-J."/>
            <person name="Ramirez L."/>
            <person name="Alfaro M."/>
            <person name="Sun H."/>
            <person name="Tritt A."/>
            <person name="Yoshinaga Y."/>
            <person name="Zwiers L.-H."/>
            <person name="Turgeon B."/>
            <person name="Goodwin S."/>
            <person name="Spatafora J."/>
            <person name="Crous P."/>
            <person name="Grigoriev I."/>
        </authorList>
    </citation>
    <scope>NUCLEOTIDE SEQUENCE</scope>
    <source>
        <strain evidence="1">CBS 379.55</strain>
    </source>
</reference>
<name>A0A6A6JF94_WESOR</name>
<dbReference type="Proteomes" id="UP000800097">
    <property type="component" value="Unassembled WGS sequence"/>
</dbReference>
<protein>
    <submittedName>
        <fullName evidence="1">Uncharacterized protein</fullName>
    </submittedName>
</protein>